<dbReference type="AlphaFoldDB" id="J0WXU6"/>
<dbReference type="InParanoid" id="J0WXU6"/>
<evidence type="ECO:0000313" key="2">
    <source>
        <dbReference type="Proteomes" id="UP000006514"/>
    </source>
</evidence>
<sequence>MGQWFKLVNLDKRKTFQLCKLCESLYDLFIHVFLAGSTFELLTTDEFLSEQGRWLQATAEYDTRVLRYRRRNQMQSALLKMLPVEIIAMCVASAESAREKACFALTCLTVWDIARPDLLKALHAETEWQGDRILVLGEYVTVDDMPPNVLNDEERTVIRNMREGPAESGDEDEPPHVGEFLGALGASEAGSVQREIKDWLWERHFALSSHPHRDFTFQDHYNWDVLVQERARAVEARGTVLRNLTTHEYVRGDAHHEARKAAGRPYDRTPLYSWPFADILLMRICWSPSSDAELLDGHNPRNVWAGHRFDFAREDALPRDGEGKVLPPWKDVSEEYMEELSEWSAAYDEENRRYYGAL</sequence>
<dbReference type="EMBL" id="JH687805">
    <property type="protein sequence ID" value="EJD40146.1"/>
    <property type="molecule type" value="Genomic_DNA"/>
</dbReference>
<evidence type="ECO:0000313" key="1">
    <source>
        <dbReference type="EMBL" id="EJD40146.1"/>
    </source>
</evidence>
<dbReference type="KEGG" id="adl:AURDEDRAFT_127810"/>
<proteinExistence type="predicted"/>
<dbReference type="OrthoDB" id="2588098at2759"/>
<accession>J0WXU6</accession>
<protein>
    <submittedName>
        <fullName evidence="1">Uncharacterized protein</fullName>
    </submittedName>
</protein>
<reference evidence="2" key="1">
    <citation type="journal article" date="2012" name="Science">
        <title>The Paleozoic origin of enzymatic lignin decomposition reconstructed from 31 fungal genomes.</title>
        <authorList>
            <person name="Floudas D."/>
            <person name="Binder M."/>
            <person name="Riley R."/>
            <person name="Barry K."/>
            <person name="Blanchette R.A."/>
            <person name="Henrissat B."/>
            <person name="Martinez A.T."/>
            <person name="Otillar R."/>
            <person name="Spatafora J.W."/>
            <person name="Yadav J.S."/>
            <person name="Aerts A."/>
            <person name="Benoit I."/>
            <person name="Boyd A."/>
            <person name="Carlson A."/>
            <person name="Copeland A."/>
            <person name="Coutinho P.M."/>
            <person name="de Vries R.P."/>
            <person name="Ferreira P."/>
            <person name="Findley K."/>
            <person name="Foster B."/>
            <person name="Gaskell J."/>
            <person name="Glotzer D."/>
            <person name="Gorecki P."/>
            <person name="Heitman J."/>
            <person name="Hesse C."/>
            <person name="Hori C."/>
            <person name="Igarashi K."/>
            <person name="Jurgens J.A."/>
            <person name="Kallen N."/>
            <person name="Kersten P."/>
            <person name="Kohler A."/>
            <person name="Kuees U."/>
            <person name="Kumar T.K.A."/>
            <person name="Kuo A."/>
            <person name="LaButti K."/>
            <person name="Larrondo L.F."/>
            <person name="Lindquist E."/>
            <person name="Ling A."/>
            <person name="Lombard V."/>
            <person name="Lucas S."/>
            <person name="Lundell T."/>
            <person name="Martin R."/>
            <person name="McLaughlin D.J."/>
            <person name="Morgenstern I."/>
            <person name="Morin E."/>
            <person name="Murat C."/>
            <person name="Nagy L.G."/>
            <person name="Nolan M."/>
            <person name="Ohm R.A."/>
            <person name="Patyshakuliyeva A."/>
            <person name="Rokas A."/>
            <person name="Ruiz-Duenas F.J."/>
            <person name="Sabat G."/>
            <person name="Salamov A."/>
            <person name="Samejima M."/>
            <person name="Schmutz J."/>
            <person name="Slot J.C."/>
            <person name="St John F."/>
            <person name="Stenlid J."/>
            <person name="Sun H."/>
            <person name="Sun S."/>
            <person name="Syed K."/>
            <person name="Tsang A."/>
            <person name="Wiebenga A."/>
            <person name="Young D."/>
            <person name="Pisabarro A."/>
            <person name="Eastwood D.C."/>
            <person name="Martin F."/>
            <person name="Cullen D."/>
            <person name="Grigoriev I.V."/>
            <person name="Hibbett D.S."/>
        </authorList>
    </citation>
    <scope>NUCLEOTIDE SEQUENCE [LARGE SCALE GENOMIC DNA]</scope>
    <source>
        <strain evidence="2">TFB10046</strain>
    </source>
</reference>
<keyword evidence="2" id="KW-1185">Reference proteome</keyword>
<name>J0WXU6_AURST</name>
<gene>
    <name evidence="1" type="ORF">AURDEDRAFT_127810</name>
</gene>
<dbReference type="Proteomes" id="UP000006514">
    <property type="component" value="Unassembled WGS sequence"/>
</dbReference>
<organism evidence="1 2">
    <name type="scientific">Auricularia subglabra (strain TFB-10046 / SS5)</name>
    <name type="common">White-rot fungus</name>
    <name type="synonym">Auricularia delicata (strain TFB10046)</name>
    <dbReference type="NCBI Taxonomy" id="717982"/>
    <lineage>
        <taxon>Eukaryota</taxon>
        <taxon>Fungi</taxon>
        <taxon>Dikarya</taxon>
        <taxon>Basidiomycota</taxon>
        <taxon>Agaricomycotina</taxon>
        <taxon>Agaricomycetes</taxon>
        <taxon>Auriculariales</taxon>
        <taxon>Auriculariaceae</taxon>
        <taxon>Auricularia</taxon>
    </lineage>
</organism>